<reference evidence="3" key="1">
    <citation type="journal article" date="2019" name="Int. J. Syst. Evol. Microbiol.">
        <title>The Global Catalogue of Microorganisms (GCM) 10K type strain sequencing project: providing services to taxonomists for standard genome sequencing and annotation.</title>
        <authorList>
            <consortium name="The Broad Institute Genomics Platform"/>
            <consortium name="The Broad Institute Genome Sequencing Center for Infectious Disease"/>
            <person name="Wu L."/>
            <person name="Ma J."/>
        </authorList>
    </citation>
    <scope>NUCLEOTIDE SEQUENCE [LARGE SCALE GENOMIC DNA]</scope>
    <source>
        <strain evidence="3">KCTC 22437</strain>
    </source>
</reference>
<accession>A0ABW5YFS5</accession>
<feature type="transmembrane region" description="Helical" evidence="1">
    <location>
        <begin position="153"/>
        <end position="176"/>
    </location>
</feature>
<keyword evidence="1" id="KW-0812">Transmembrane</keyword>
<proteinExistence type="predicted"/>
<keyword evidence="3" id="KW-1185">Reference proteome</keyword>
<gene>
    <name evidence="2" type="ORF">ACFS5N_15515</name>
</gene>
<evidence type="ECO:0000256" key="1">
    <source>
        <dbReference type="SAM" id="Phobius"/>
    </source>
</evidence>
<feature type="transmembrane region" description="Helical" evidence="1">
    <location>
        <begin position="94"/>
        <end position="112"/>
    </location>
</feature>
<protein>
    <submittedName>
        <fullName evidence="2">Uncharacterized protein</fullName>
    </submittedName>
</protein>
<keyword evidence="1" id="KW-1133">Transmembrane helix</keyword>
<feature type="transmembrane region" description="Helical" evidence="1">
    <location>
        <begin position="118"/>
        <end position="141"/>
    </location>
</feature>
<dbReference type="RefSeq" id="WP_377187499.1">
    <property type="nucleotide sequence ID" value="NZ_JBHUPD010000003.1"/>
</dbReference>
<sequence>MILTDEEIHWVKERMKVYDIKYQEIYDELLDHILTAMEESRLAGNNKNVELLFQNTVDQHFNGYLGIENLAADEAKIYQKNMRNTFHKQLKRHFNWRALAATVVLLALSYQLPNTKPIHLAFMIAMMLFAFSPIIYAYAVLAGKVKTIKGKRSLLVTYARGQMILPMSLLQCFWFLPNFFDMLNDHKDFYSWNHASPMILMCGLILLMIINWSYMQTFKQIVAKQMTLQA</sequence>
<keyword evidence="1" id="KW-0472">Membrane</keyword>
<evidence type="ECO:0000313" key="3">
    <source>
        <dbReference type="Proteomes" id="UP001597557"/>
    </source>
</evidence>
<organism evidence="2 3">
    <name type="scientific">Mucilaginibacter ximonensis</name>
    <dbReference type="NCBI Taxonomy" id="538021"/>
    <lineage>
        <taxon>Bacteria</taxon>
        <taxon>Pseudomonadati</taxon>
        <taxon>Bacteroidota</taxon>
        <taxon>Sphingobacteriia</taxon>
        <taxon>Sphingobacteriales</taxon>
        <taxon>Sphingobacteriaceae</taxon>
        <taxon>Mucilaginibacter</taxon>
    </lineage>
</organism>
<feature type="transmembrane region" description="Helical" evidence="1">
    <location>
        <begin position="196"/>
        <end position="214"/>
    </location>
</feature>
<comment type="caution">
    <text evidence="2">The sequence shown here is derived from an EMBL/GenBank/DDBJ whole genome shotgun (WGS) entry which is preliminary data.</text>
</comment>
<dbReference type="EMBL" id="JBHUPD010000003">
    <property type="protein sequence ID" value="MFD2873889.1"/>
    <property type="molecule type" value="Genomic_DNA"/>
</dbReference>
<name>A0ABW5YFS5_9SPHI</name>
<dbReference type="Proteomes" id="UP001597557">
    <property type="component" value="Unassembled WGS sequence"/>
</dbReference>
<evidence type="ECO:0000313" key="2">
    <source>
        <dbReference type="EMBL" id="MFD2873889.1"/>
    </source>
</evidence>